<sequence>MHCNGNRAILRPPHGGFLLRGLRTMSKSPFKLNPAPTFPATVMVPIAGQDKPVPLDVVFRHYPVDEYQRNMADTYEALQDPDKDAYDVMAESLLYLLADWRVDGGDPLNKENALLLVKNFPRAYGEITKEYTTTLQCLREKN</sequence>
<protein>
    <submittedName>
        <fullName evidence="1">Gp15</fullName>
    </submittedName>
</protein>
<dbReference type="Pfam" id="PF08748">
    <property type="entry name" value="Phage_TAC_4"/>
    <property type="match status" value="1"/>
</dbReference>
<accession>E7EKW7</accession>
<dbReference type="EMBL" id="HQ824625">
    <property type="protein sequence ID" value="ADV36472.1"/>
    <property type="molecule type" value="Genomic_DNA"/>
</dbReference>
<proteinExistence type="predicted"/>
<reference evidence="1" key="2">
    <citation type="journal article" date="2011" name="Virol. J.">
        <title>Comparative genomic analysis of bacteriophages specific to the channel catfish pathogen Edwardsiella ictaluri.</title>
        <authorList>
            <person name="Carrias A."/>
            <person name="Welch T.J."/>
            <person name="Waldbieser G.C."/>
            <person name="Mead D.A."/>
            <person name="Terhune J.S."/>
            <person name="Liles M.R."/>
        </authorList>
    </citation>
    <scope>NUCLEOTIDE SEQUENCE</scope>
</reference>
<evidence type="ECO:0000313" key="1">
    <source>
        <dbReference type="EMBL" id="ADV36472.1"/>
    </source>
</evidence>
<organism evidence="1">
    <name type="scientific">Edwardsiella phage eiDWF</name>
    <dbReference type="NCBI Taxonomy" id="945084"/>
    <lineage>
        <taxon>Viruses</taxon>
    </lineage>
</organism>
<gene>
    <name evidence="1" type="primary">eiDWFOrf24</name>
</gene>
<name>E7EKW7_9VIRU</name>
<dbReference type="InterPro" id="IPR014859">
    <property type="entry name" value="Phage_TAC_4"/>
</dbReference>
<reference evidence="1" key="1">
    <citation type="submission" date="2010-12" db="EMBL/GenBank/DDBJ databases">
        <authorList>
            <person name="Carrias A.A."/>
            <person name="Welch T.J."/>
            <person name="Waldbieser G.C."/>
            <person name="Mead D.A."/>
            <person name="Terhune J.S."/>
            <person name="Liles M.R."/>
        </authorList>
    </citation>
    <scope>NUCLEOTIDE SEQUENCE</scope>
</reference>